<dbReference type="Gene3D" id="3.40.710.10">
    <property type="entry name" value="DD-peptidase/beta-lactamase superfamily"/>
    <property type="match status" value="1"/>
</dbReference>
<dbReference type="InterPro" id="IPR012338">
    <property type="entry name" value="Beta-lactam/transpept-like"/>
</dbReference>
<dbReference type="GO" id="GO:0009002">
    <property type="term" value="F:serine-type D-Ala-D-Ala carboxypeptidase activity"/>
    <property type="evidence" value="ECO:0007669"/>
    <property type="project" value="UniProtKB-EC"/>
</dbReference>
<proteinExistence type="inferred from homology"/>
<dbReference type="OrthoDB" id="9802627at2"/>
<evidence type="ECO:0000313" key="5">
    <source>
        <dbReference type="Proteomes" id="UP000264702"/>
    </source>
</evidence>
<dbReference type="RefSeq" id="WP_117300792.1">
    <property type="nucleotide sequence ID" value="NZ_QVQT02000004.1"/>
</dbReference>
<name>A0A372IPD9_9BACT</name>
<feature type="chain" id="PRO_5016894696" evidence="3">
    <location>
        <begin position="25"/>
        <end position="533"/>
    </location>
</feature>
<dbReference type="EMBL" id="QVQT01000004">
    <property type="protein sequence ID" value="RFU16433.1"/>
    <property type="molecule type" value="Genomic_DNA"/>
</dbReference>
<dbReference type="Pfam" id="PF02113">
    <property type="entry name" value="Peptidase_S13"/>
    <property type="match status" value="2"/>
</dbReference>
<evidence type="ECO:0000256" key="2">
    <source>
        <dbReference type="ARBA" id="ARBA00022801"/>
    </source>
</evidence>
<dbReference type="PANTHER" id="PTHR30023:SF0">
    <property type="entry name" value="PENICILLIN-SENSITIVE CARBOXYPEPTIDASE A"/>
    <property type="match status" value="1"/>
</dbReference>
<evidence type="ECO:0000313" key="4">
    <source>
        <dbReference type="EMBL" id="RFU16433.1"/>
    </source>
</evidence>
<reference evidence="4 5" key="1">
    <citation type="submission" date="2018-08" db="EMBL/GenBank/DDBJ databases">
        <title>Acidipila sp. 4G-K13, an acidobacterium isolated from forest soil.</title>
        <authorList>
            <person name="Gao Z.-H."/>
            <person name="Qiu L.-H."/>
        </authorList>
    </citation>
    <scope>NUCLEOTIDE SEQUENCE [LARGE SCALE GENOMIC DNA]</scope>
    <source>
        <strain evidence="4 5">4G-K13</strain>
    </source>
</reference>
<protein>
    <submittedName>
        <fullName evidence="4">D-alanyl-D-alanine carboxypeptidase/D-alanyl-D-alanine-endopeptidase</fullName>
        <ecNumber evidence="4">3.4.16.4</ecNumber>
    </submittedName>
</protein>
<keyword evidence="2 4" id="KW-0378">Hydrolase</keyword>
<sequence length="533" mass="56811">MKIKESLTAPLCLAVLLVAGFARAYPQIAPPAEAGLSAQIHDILSADPVLESMHWGISVTGLDGAPIFALNANQLFEPASNAKLFTTAASLALLPSTATWTTDVVTSGKISKNGIIHGDVSLLGAGDPTMSGRSYPYTGKTERPNPPLAALDSMADQLAASGIHRIEGDIVGDDSWFPWERYGLGWSWDDLEWEYGAPVSALTVNDNVVYLNVAPSAQPGGEQHKEAGIATNIVWYPDTPYYSIENSLHVLPGTQPGAPGVDRLPGSKTIRLYGTTNQNGLHVALAIDDPAEYAAVAFRQMLLTRGITVTGRAIAKHRFAENSQSFRAEVDQSVVLHPLDLITIQPPTQGLQVLASHISPPLSQDVTVTNKVSQNLHAELYLRVLGRLEGNDGSIAQGERVLRQFLISAGVDPGDFIFFDGSGLSEKDLITPRATTTLLTYAARQPWGDLYRSTLPVGGVDGSLAERFTDPVLKNRVFAKTGTLSEVNSLSGYVMAASGKVLAFSILSNDAPSPEEVSRRAIDKIVAAIAAAN</sequence>
<dbReference type="PANTHER" id="PTHR30023">
    <property type="entry name" value="D-ALANYL-D-ALANINE CARBOXYPEPTIDASE"/>
    <property type="match status" value="1"/>
</dbReference>
<comment type="similarity">
    <text evidence="1">Belongs to the peptidase S13 family.</text>
</comment>
<comment type="caution">
    <text evidence="4">The sequence shown here is derived from an EMBL/GenBank/DDBJ whole genome shotgun (WGS) entry which is preliminary data.</text>
</comment>
<dbReference type="EC" id="3.4.16.4" evidence="4"/>
<dbReference type="AlphaFoldDB" id="A0A372IPD9"/>
<evidence type="ECO:0000256" key="3">
    <source>
        <dbReference type="SAM" id="SignalP"/>
    </source>
</evidence>
<keyword evidence="4" id="KW-0645">Protease</keyword>
<organism evidence="4 5">
    <name type="scientific">Paracidobacterium acidisoli</name>
    <dbReference type="NCBI Taxonomy" id="2303751"/>
    <lineage>
        <taxon>Bacteria</taxon>
        <taxon>Pseudomonadati</taxon>
        <taxon>Acidobacteriota</taxon>
        <taxon>Terriglobia</taxon>
        <taxon>Terriglobales</taxon>
        <taxon>Acidobacteriaceae</taxon>
        <taxon>Paracidobacterium</taxon>
    </lineage>
</organism>
<keyword evidence="3" id="KW-0732">Signal</keyword>
<dbReference type="Gene3D" id="3.50.80.20">
    <property type="entry name" value="D-Ala-D-Ala carboxypeptidase C, peptidase S13"/>
    <property type="match status" value="1"/>
</dbReference>
<gene>
    <name evidence="4" type="primary">dacB</name>
    <name evidence="4" type="ORF">D0Y96_13705</name>
</gene>
<evidence type="ECO:0000256" key="1">
    <source>
        <dbReference type="ARBA" id="ARBA00006096"/>
    </source>
</evidence>
<keyword evidence="5" id="KW-1185">Reference proteome</keyword>
<dbReference type="NCBIfam" id="TIGR00666">
    <property type="entry name" value="PBP4"/>
    <property type="match status" value="2"/>
</dbReference>
<dbReference type="InterPro" id="IPR000667">
    <property type="entry name" value="Peptidase_S13"/>
</dbReference>
<dbReference type="Proteomes" id="UP000264702">
    <property type="component" value="Unassembled WGS sequence"/>
</dbReference>
<dbReference type="SUPFAM" id="SSF56601">
    <property type="entry name" value="beta-lactamase/transpeptidase-like"/>
    <property type="match status" value="1"/>
</dbReference>
<dbReference type="GO" id="GO:0006508">
    <property type="term" value="P:proteolysis"/>
    <property type="evidence" value="ECO:0007669"/>
    <property type="project" value="InterPro"/>
</dbReference>
<keyword evidence="4" id="KW-0121">Carboxypeptidase</keyword>
<feature type="signal peptide" evidence="3">
    <location>
        <begin position="1"/>
        <end position="24"/>
    </location>
</feature>
<accession>A0A372IPD9</accession>
<dbReference type="GO" id="GO:0000270">
    <property type="term" value="P:peptidoglycan metabolic process"/>
    <property type="evidence" value="ECO:0007669"/>
    <property type="project" value="TreeGrafter"/>
</dbReference>